<dbReference type="SUPFAM" id="SSF52540">
    <property type="entry name" value="P-loop containing nucleoside triphosphate hydrolases"/>
    <property type="match status" value="1"/>
</dbReference>
<comment type="similarity">
    <text evidence="1">Belongs to the ABC transporter superfamily.</text>
</comment>
<evidence type="ECO:0000313" key="5">
    <source>
        <dbReference type="Proteomes" id="UP000245488"/>
    </source>
</evidence>
<evidence type="ECO:0000259" key="3">
    <source>
        <dbReference type="PROSITE" id="PS50893"/>
    </source>
</evidence>
<dbReference type="GO" id="GO:0016887">
    <property type="term" value="F:ATP hydrolysis activity"/>
    <property type="evidence" value="ECO:0007669"/>
    <property type="project" value="InterPro"/>
</dbReference>
<dbReference type="EMBL" id="NXNG01000001">
    <property type="protein sequence ID" value="PWT28634.1"/>
    <property type="molecule type" value="Genomic_DNA"/>
</dbReference>
<accession>A0A317G3I8</accession>
<dbReference type="InterPro" id="IPR027417">
    <property type="entry name" value="P-loop_NTPase"/>
</dbReference>
<dbReference type="Proteomes" id="UP000245488">
    <property type="component" value="Chromosome"/>
</dbReference>
<protein>
    <recommendedName>
        <fullName evidence="3">ABC transporter domain-containing protein</fullName>
    </recommendedName>
</protein>
<sequence>MIYILSAPTIFIVEYCTAQVGSLQITKTRKCINLQEVNMTIEAKNITVNLDGKKVLDNVTFEISSDDTWAVTGPEGSGKSTLVDVVLGLRKPDKGYVSLLGDYKYDRVNAGVVFQEDRLCEYFSAEENIVLVNNRYSERRAAQELEMLIDTKYLGRPVCELPEDVRRCICIVRACCIPSDVLIMDEPFRGLTPEKRKTAIDFIKEAAGHKGIVYVQRTTEGLEAYKNFRLA</sequence>
<reference evidence="4 5" key="1">
    <citation type="submission" date="2017-09" db="EMBL/GenBank/DDBJ databases">
        <title>High-quality draft genome sequence of Butyrivibrio fibrisolvens INBov1, isolated from cow rumen.</title>
        <authorList>
            <person name="Rodriguez Hernaez J."/>
            <person name="Rivarola M."/>
            <person name="Paniego N."/>
            <person name="Cravero S."/>
            <person name="Ceron Cucchi M."/>
            <person name="Martinez M.C."/>
        </authorList>
    </citation>
    <scope>NUCLEOTIDE SEQUENCE [LARGE SCALE GENOMIC DNA]</scope>
    <source>
        <strain evidence="4 5">INBov1</strain>
    </source>
</reference>
<dbReference type="Pfam" id="PF00005">
    <property type="entry name" value="ABC_tran"/>
    <property type="match status" value="1"/>
</dbReference>
<dbReference type="PROSITE" id="PS50893">
    <property type="entry name" value="ABC_TRANSPORTER_2"/>
    <property type="match status" value="1"/>
</dbReference>
<comment type="caution">
    <text evidence="4">The sequence shown here is derived from an EMBL/GenBank/DDBJ whole genome shotgun (WGS) entry which is preliminary data.</text>
</comment>
<evidence type="ECO:0000256" key="2">
    <source>
        <dbReference type="ARBA" id="ARBA00022448"/>
    </source>
</evidence>
<dbReference type="InterPro" id="IPR003439">
    <property type="entry name" value="ABC_transporter-like_ATP-bd"/>
</dbReference>
<dbReference type="PANTHER" id="PTHR42734">
    <property type="entry name" value="METAL TRANSPORT SYSTEM ATP-BINDING PROTEIN TM_0124-RELATED"/>
    <property type="match status" value="1"/>
</dbReference>
<feature type="domain" description="ABC transporter" evidence="3">
    <location>
        <begin position="41"/>
        <end position="231"/>
    </location>
</feature>
<gene>
    <name evidence="4" type="ORF">CPT75_16705</name>
</gene>
<dbReference type="GO" id="GO:0005524">
    <property type="term" value="F:ATP binding"/>
    <property type="evidence" value="ECO:0007669"/>
    <property type="project" value="InterPro"/>
</dbReference>
<keyword evidence="2" id="KW-0813">Transport</keyword>
<dbReference type="PANTHER" id="PTHR42734:SF17">
    <property type="entry name" value="METAL TRANSPORT SYSTEM ATP-BINDING PROTEIN TM_0124-RELATED"/>
    <property type="match status" value="1"/>
</dbReference>
<evidence type="ECO:0000256" key="1">
    <source>
        <dbReference type="ARBA" id="ARBA00005417"/>
    </source>
</evidence>
<dbReference type="AlphaFoldDB" id="A0A317G3I8"/>
<keyword evidence="5" id="KW-1185">Reference proteome</keyword>
<evidence type="ECO:0000313" key="4">
    <source>
        <dbReference type="EMBL" id="PWT28634.1"/>
    </source>
</evidence>
<name>A0A317G3I8_BUTFI</name>
<dbReference type="Gene3D" id="3.40.50.300">
    <property type="entry name" value="P-loop containing nucleotide triphosphate hydrolases"/>
    <property type="match status" value="1"/>
</dbReference>
<organism evidence="4 5">
    <name type="scientific">Butyrivibrio fibrisolvens</name>
    <dbReference type="NCBI Taxonomy" id="831"/>
    <lineage>
        <taxon>Bacteria</taxon>
        <taxon>Bacillati</taxon>
        <taxon>Bacillota</taxon>
        <taxon>Clostridia</taxon>
        <taxon>Lachnospirales</taxon>
        <taxon>Lachnospiraceae</taxon>
        <taxon>Butyrivibrio</taxon>
    </lineage>
</organism>
<proteinExistence type="inferred from homology"/>
<dbReference type="InterPro" id="IPR050153">
    <property type="entry name" value="Metal_Ion_Import_ABC"/>
</dbReference>